<comment type="caution">
    <text evidence="2">The sequence shown here is derived from an EMBL/GenBank/DDBJ whole genome shotgun (WGS) entry which is preliminary data.</text>
</comment>
<evidence type="ECO:0000259" key="1">
    <source>
        <dbReference type="Pfam" id="PF12222"/>
    </source>
</evidence>
<dbReference type="Pfam" id="PF12222">
    <property type="entry name" value="PNGaseA"/>
    <property type="match status" value="1"/>
</dbReference>
<sequence length="593" mass="65191">MLVTVPRVALAFLITPPKLLRQNPALGNPALNSPANDESPLLECLQVAPPIAIPPATCHQTLMVHTFALSYGQPFVGQYYPPNCRYNRVVFNLTVTSAGRQFDRLALMFFDDVEIFRTSTAEPTHNGIVWKYAKDMSSYLALFKQPHKIILDLGNLVDDTYTGAWQTTLTATYFTADDLLVPADTIFPVSARRSSADRPSHFTLPASRAIDALKIPQNARRAVFSISACGQAAEEFWWSNVLSSDSQVFGDDDVLYGHSPFRELQLFIDDQLAGVAWPFPVIFSGGVVPAFWRPLVGIDTFDLVEDEIDVTPFLPRLNDNEDHVFEIRVVGIEDNGHGHGELTQSIESNWVVTGKLFIWLDADSSIVTGTSHTIQRPIPSISVFSSAVKDVVDSLQYSVYVSRFIHISSTLETSKGPEEVSWTQNLVYFNHGTLTGKGNDQIVWQNTSGNNTSPSSTYFKSFAYPLWVTSSYRAPPSGGFAIDATIRRAKNIEQTGELAFHDGWKPMASKYAIYNGTRLGNSQNGTASYISTPAQKISHGFGSMEQHYVLSGIDGVCEPTVHNDEVLYQQGILAVNGSVVAGGEASEDQTTGL</sequence>
<dbReference type="EMBL" id="JYNV01000272">
    <property type="protein sequence ID" value="KZM20686.1"/>
    <property type="molecule type" value="Genomic_DNA"/>
</dbReference>
<protein>
    <recommendedName>
        <fullName evidence="1">Peptide N-acetyl-beta-D-glucosaminyl asparaginase amidase A N-terminal domain-containing protein</fullName>
    </recommendedName>
</protein>
<dbReference type="Pfam" id="PF25156">
    <property type="entry name" value="PNGase_A_C"/>
    <property type="match status" value="1"/>
</dbReference>
<dbReference type="Proteomes" id="UP000076837">
    <property type="component" value="Unassembled WGS sequence"/>
</dbReference>
<dbReference type="PANTHER" id="PTHR31104">
    <property type="entry name" value="PEPTIDE-N4-(N-ACETYL-BETA-GLUCOSAMINYL)ASPARAGINE AMIDASE A PROTEIN"/>
    <property type="match status" value="1"/>
</dbReference>
<dbReference type="InterPro" id="IPR056948">
    <property type="entry name" value="PNGaseA_N"/>
</dbReference>
<feature type="domain" description="Peptide N-acetyl-beta-D-glucosaminyl asparaginase amidase A N-terminal" evidence="1">
    <location>
        <begin position="56"/>
        <end position="374"/>
    </location>
</feature>
<name>A0A162ZLX6_DIDRA</name>
<dbReference type="AlphaFoldDB" id="A0A162ZLX6"/>
<dbReference type="InterPro" id="IPR021102">
    <property type="entry name" value="PNGase_A"/>
</dbReference>
<reference evidence="2 3" key="1">
    <citation type="journal article" date="2016" name="Sci. Rep.">
        <title>Draft genome sequencing and secretome analysis of fungal phytopathogen Ascochyta rabiei provides insight into the necrotrophic effector repertoire.</title>
        <authorList>
            <person name="Verma S."/>
            <person name="Gazara R.K."/>
            <person name="Nizam S."/>
            <person name="Parween S."/>
            <person name="Chattopadhyay D."/>
            <person name="Verma P.K."/>
        </authorList>
    </citation>
    <scope>NUCLEOTIDE SEQUENCE [LARGE SCALE GENOMIC DNA]</scope>
    <source>
        <strain evidence="2 3">ArDII</strain>
    </source>
</reference>
<evidence type="ECO:0000313" key="2">
    <source>
        <dbReference type="EMBL" id="KZM20686.1"/>
    </source>
</evidence>
<gene>
    <name evidence="2" type="ORF">ST47_g8163</name>
</gene>
<keyword evidence="3" id="KW-1185">Reference proteome</keyword>
<evidence type="ECO:0000313" key="3">
    <source>
        <dbReference type="Proteomes" id="UP000076837"/>
    </source>
</evidence>
<proteinExistence type="predicted"/>
<organism evidence="2 3">
    <name type="scientific">Didymella rabiei</name>
    <name type="common">Chickpea ascochyta blight fungus</name>
    <name type="synonym">Mycosphaerella rabiei</name>
    <dbReference type="NCBI Taxonomy" id="5454"/>
    <lineage>
        <taxon>Eukaryota</taxon>
        <taxon>Fungi</taxon>
        <taxon>Dikarya</taxon>
        <taxon>Ascomycota</taxon>
        <taxon>Pezizomycotina</taxon>
        <taxon>Dothideomycetes</taxon>
        <taxon>Pleosporomycetidae</taxon>
        <taxon>Pleosporales</taxon>
        <taxon>Pleosporineae</taxon>
        <taxon>Didymellaceae</taxon>
        <taxon>Ascochyta</taxon>
    </lineage>
</organism>
<accession>A0A162ZLX6</accession>